<dbReference type="Proteomes" id="UP000216411">
    <property type="component" value="Unassembled WGS sequence"/>
</dbReference>
<dbReference type="RefSeq" id="WP_094375892.1">
    <property type="nucleotide sequence ID" value="NZ_NOKA02000046.1"/>
</dbReference>
<keyword evidence="2" id="KW-1185">Reference proteome</keyword>
<reference evidence="1 2" key="1">
    <citation type="journal article" date="2017" name="Genome Announc.">
        <title>Draft Genome Sequence of a Sporulating and Motile Strain of Lachnotalea glycerini Isolated from Water in Quebec City, Canada.</title>
        <authorList>
            <person name="Maheux A.F."/>
            <person name="Boudreau D.K."/>
            <person name="Berube E."/>
            <person name="Boissinot M."/>
            <person name="Raymond F."/>
            <person name="Brodeur S."/>
            <person name="Corbeil J."/>
            <person name="Isabel S."/>
            <person name="Omar R.F."/>
            <person name="Bergeron M.G."/>
        </authorList>
    </citation>
    <scope>NUCLEOTIDE SEQUENCE [LARGE SCALE GENOMIC DNA]</scope>
    <source>
        <strain evidence="1 2">CCRI-19302</strain>
    </source>
</reference>
<proteinExistence type="predicted"/>
<evidence type="ECO:0000313" key="1">
    <source>
        <dbReference type="EMBL" id="RDY30165.1"/>
    </source>
</evidence>
<accession>A0A371JBN2</accession>
<protein>
    <submittedName>
        <fullName evidence="1">Uncharacterized protein</fullName>
    </submittedName>
</protein>
<organism evidence="1 2">
    <name type="scientific">Lachnotalea glycerini</name>
    <dbReference type="NCBI Taxonomy" id="1763509"/>
    <lineage>
        <taxon>Bacteria</taxon>
        <taxon>Bacillati</taxon>
        <taxon>Bacillota</taxon>
        <taxon>Clostridia</taxon>
        <taxon>Lachnospirales</taxon>
        <taxon>Lachnospiraceae</taxon>
        <taxon>Lachnotalea</taxon>
    </lineage>
</organism>
<dbReference type="EMBL" id="NOKA02000046">
    <property type="protein sequence ID" value="RDY30165.1"/>
    <property type="molecule type" value="Genomic_DNA"/>
</dbReference>
<sequence>MSNNNNEIEIARKKAFSIKGSSSGMKYIGYTEDKDGRVSIFYKDANGDYWFESYKRVDGKLITEEEHIFGRKLKPIWRKKKYY</sequence>
<gene>
    <name evidence="1" type="ORF">CG710_016125</name>
</gene>
<dbReference type="AlphaFoldDB" id="A0A371JBN2"/>
<comment type="caution">
    <text evidence="1">The sequence shown here is derived from an EMBL/GenBank/DDBJ whole genome shotgun (WGS) entry which is preliminary data.</text>
</comment>
<name>A0A371JBN2_9FIRM</name>
<evidence type="ECO:0000313" key="2">
    <source>
        <dbReference type="Proteomes" id="UP000216411"/>
    </source>
</evidence>